<sequence>MKDLIPLLKRIFQTSAIVTNPTTPQCGIVTNAELVDSNSGITTSVAPPVLPLWPTDPTKTN</sequence>
<dbReference type="Proteomes" id="UP000655523">
    <property type="component" value="Unassembled WGS sequence"/>
</dbReference>
<protein>
    <submittedName>
        <fullName evidence="1">Uncharacterized protein</fullName>
    </submittedName>
</protein>
<evidence type="ECO:0000313" key="1">
    <source>
        <dbReference type="EMBL" id="NPT56376.1"/>
    </source>
</evidence>
<gene>
    <name evidence="1" type="ORF">GNZ13_17710</name>
</gene>
<dbReference type="RefSeq" id="WP_172166735.1">
    <property type="nucleotide sequence ID" value="NZ_WOEZ01000090.1"/>
</dbReference>
<dbReference type="AlphaFoldDB" id="A0A972NMY3"/>
<proteinExistence type="predicted"/>
<evidence type="ECO:0000313" key="2">
    <source>
        <dbReference type="Proteomes" id="UP000655523"/>
    </source>
</evidence>
<organism evidence="1 2">
    <name type="scientific">Paraburkholderia elongata</name>
    <dbReference type="NCBI Taxonomy" id="2675747"/>
    <lineage>
        <taxon>Bacteria</taxon>
        <taxon>Pseudomonadati</taxon>
        <taxon>Pseudomonadota</taxon>
        <taxon>Betaproteobacteria</taxon>
        <taxon>Burkholderiales</taxon>
        <taxon>Burkholderiaceae</taxon>
        <taxon>Paraburkholderia</taxon>
    </lineage>
</organism>
<reference evidence="1 2" key="1">
    <citation type="submission" date="2019-11" db="EMBL/GenBank/DDBJ databases">
        <title>Metabolism of dissolved organic matter in forest soils.</title>
        <authorList>
            <person name="Cyle K.T."/>
            <person name="Wilhelm R.C."/>
            <person name="Martinez C.E."/>
        </authorList>
    </citation>
    <scope>NUCLEOTIDE SEQUENCE [LARGE SCALE GENOMIC DNA]</scope>
    <source>
        <strain evidence="1 2">5N</strain>
    </source>
</reference>
<accession>A0A972NMY3</accession>
<keyword evidence="2" id="KW-1185">Reference proteome</keyword>
<comment type="caution">
    <text evidence="1">The sequence shown here is derived from an EMBL/GenBank/DDBJ whole genome shotgun (WGS) entry which is preliminary data.</text>
</comment>
<dbReference type="EMBL" id="WOEZ01000090">
    <property type="protein sequence ID" value="NPT56376.1"/>
    <property type="molecule type" value="Genomic_DNA"/>
</dbReference>
<name>A0A972NMY3_9BURK</name>